<dbReference type="GO" id="GO:0003953">
    <property type="term" value="F:NAD+ nucleosidase activity"/>
    <property type="evidence" value="ECO:0007669"/>
    <property type="project" value="UniProtKB-EC"/>
</dbReference>
<evidence type="ECO:0000313" key="11">
    <source>
        <dbReference type="Proteomes" id="UP000223370"/>
    </source>
</evidence>
<dbReference type="RefSeq" id="WP_098826362.1">
    <property type="nucleotide sequence ID" value="NZ_BCMJ01000014.1"/>
</dbReference>
<name>A0A1Z5J5P4_9LACO</name>
<reference evidence="10 11" key="1">
    <citation type="submission" date="2015-11" db="EMBL/GenBank/DDBJ databases">
        <title>Draft genome sequences of new species of the genus Lactobacillus isolated from orchardgrass silage.</title>
        <authorList>
            <person name="Tohno M."/>
            <person name="Tanizawa Y."/>
            <person name="Arita M."/>
        </authorList>
    </citation>
    <scope>NUCLEOTIDE SEQUENCE [LARGE SCALE GENOMIC DNA]</scope>
    <source>
        <strain evidence="10 11">IWT5</strain>
    </source>
</reference>
<keyword evidence="3" id="KW-0051">Antiviral defense</keyword>
<dbReference type="EC" id="3.2.2.5" evidence="4"/>
<gene>
    <name evidence="10" type="ORF">IWT5_02294</name>
</gene>
<evidence type="ECO:0000256" key="2">
    <source>
        <dbReference type="ARBA" id="ARBA00023027"/>
    </source>
</evidence>
<dbReference type="InterPro" id="IPR026590">
    <property type="entry name" value="Ssirtuin_cat_dom"/>
</dbReference>
<evidence type="ECO:0000256" key="6">
    <source>
        <dbReference type="ARBA" id="ARBA00035033"/>
    </source>
</evidence>
<dbReference type="Pfam" id="PF13289">
    <property type="entry name" value="SIR2_2"/>
    <property type="match status" value="1"/>
</dbReference>
<accession>A0A1Z5J5P4</accession>
<keyword evidence="11" id="KW-1185">Reference proteome</keyword>
<comment type="caution">
    <text evidence="8">Lacks conserved residue(s) required for the propagation of feature annotation.</text>
</comment>
<evidence type="ECO:0000256" key="5">
    <source>
        <dbReference type="ARBA" id="ARBA00035014"/>
    </source>
</evidence>
<evidence type="ECO:0000256" key="1">
    <source>
        <dbReference type="ARBA" id="ARBA00022801"/>
    </source>
</evidence>
<evidence type="ECO:0000256" key="4">
    <source>
        <dbReference type="ARBA" id="ARBA00034327"/>
    </source>
</evidence>
<dbReference type="Proteomes" id="UP000223370">
    <property type="component" value="Unassembled WGS sequence"/>
</dbReference>
<organism evidence="10 11">
    <name type="scientific">Secundilactobacillus silagincola</name>
    <dbReference type="NCBI Taxonomy" id="1714681"/>
    <lineage>
        <taxon>Bacteria</taxon>
        <taxon>Bacillati</taxon>
        <taxon>Bacillota</taxon>
        <taxon>Bacilli</taxon>
        <taxon>Lactobacillales</taxon>
        <taxon>Lactobacillaceae</taxon>
        <taxon>Secundilactobacillus</taxon>
    </lineage>
</organism>
<sequence length="490" mass="55928">MADIIGEISKEDFVKGYALNIQKKEAAIFVGAGTSMPSGNLSWMELIKPLADALQININSYNDLVDITQYFLNDQAGNRNFINDRILDSISDQQHDNKTLQAIAELPVSTFWTTNYDHLLEKYLEKSGRKVDTKRNDASLTNSIRGRDATVFKMHGDKDDVNDTVITRDDFMSYDEKHPNMSTALRGDFINKTFLFIGYSFNDPNLNYILGKVKRTNTTNQRRHFCIVKRIQKNDPIYQDNDQKFQQDEVLQKYKVADLNGYGIKTVFVDSYDEIPSILQDIKLKSLCNNVFISGSIEDYKDFDKSSADKLIFKLAYSLVEKNFKVISGFGLGVGDNVINGALQAIDDSDHRSLDDNLSLFPFPMADTNERTDEIRARWAKYRNKIISESGICLFLFGNKKTVDGKTVLADGMMEEFEIAKSMNKFIIPVGFTKSVAQKLWDKFNHELPNYLNPKDFQKLEKITEISEKSINESVQTILKLIEQLNPQNS</sequence>
<proteinExistence type="inferred from homology"/>
<dbReference type="InterPro" id="IPR041486">
    <property type="entry name" value="ThsA_STALD"/>
</dbReference>
<dbReference type="AlphaFoldDB" id="A0A1Z5J5P4"/>
<evidence type="ECO:0000256" key="8">
    <source>
        <dbReference type="PROSITE-ProRule" id="PRU00236"/>
    </source>
</evidence>
<evidence type="ECO:0000256" key="7">
    <source>
        <dbReference type="ARBA" id="ARBA00047575"/>
    </source>
</evidence>
<dbReference type="GO" id="GO:0051607">
    <property type="term" value="P:defense response to virus"/>
    <property type="evidence" value="ECO:0007669"/>
    <property type="project" value="UniProtKB-KW"/>
</dbReference>
<dbReference type="Pfam" id="PF18185">
    <property type="entry name" value="STALD"/>
    <property type="match status" value="1"/>
</dbReference>
<dbReference type="OrthoDB" id="5521101at2"/>
<keyword evidence="2" id="KW-0520">NAD</keyword>
<dbReference type="PROSITE" id="PS50305">
    <property type="entry name" value="SIRTUIN"/>
    <property type="match status" value="1"/>
</dbReference>
<keyword evidence="1" id="KW-0378">Hydrolase</keyword>
<comment type="caution">
    <text evidence="10">The sequence shown here is derived from an EMBL/GenBank/DDBJ whole genome shotgun (WGS) entry which is preliminary data.</text>
</comment>
<protein>
    <recommendedName>
        <fullName evidence="6">NAD(+) hydrolase ThsA</fullName>
        <ecNumber evidence="4">3.2.2.5</ecNumber>
    </recommendedName>
</protein>
<dbReference type="EMBL" id="BCMJ01000014">
    <property type="protein sequence ID" value="GAX09111.1"/>
    <property type="molecule type" value="Genomic_DNA"/>
</dbReference>
<evidence type="ECO:0000256" key="3">
    <source>
        <dbReference type="ARBA" id="ARBA00023118"/>
    </source>
</evidence>
<feature type="domain" description="Deacetylase sirtuin-type" evidence="9">
    <location>
        <begin position="3"/>
        <end position="265"/>
    </location>
</feature>
<dbReference type="InterPro" id="IPR029035">
    <property type="entry name" value="DHS-like_NAD/FAD-binding_dom"/>
</dbReference>
<comment type="catalytic activity">
    <reaction evidence="7">
        <text>NAD(+) + H2O = ADP-D-ribose + nicotinamide + H(+)</text>
        <dbReference type="Rhea" id="RHEA:16301"/>
        <dbReference type="ChEBI" id="CHEBI:15377"/>
        <dbReference type="ChEBI" id="CHEBI:15378"/>
        <dbReference type="ChEBI" id="CHEBI:17154"/>
        <dbReference type="ChEBI" id="CHEBI:57540"/>
        <dbReference type="ChEBI" id="CHEBI:57967"/>
        <dbReference type="EC" id="3.2.2.5"/>
    </reaction>
    <physiologicalReaction direction="left-to-right" evidence="7">
        <dbReference type="Rhea" id="RHEA:16302"/>
    </physiologicalReaction>
</comment>
<comment type="similarity">
    <text evidence="5">Belongs to the soluble Thoeris ThsA family.</text>
</comment>
<dbReference type="SUPFAM" id="SSF52467">
    <property type="entry name" value="DHS-like NAD/FAD-binding domain"/>
    <property type="match status" value="1"/>
</dbReference>
<evidence type="ECO:0000313" key="10">
    <source>
        <dbReference type="EMBL" id="GAX09111.1"/>
    </source>
</evidence>
<evidence type="ECO:0000259" key="9">
    <source>
        <dbReference type="PROSITE" id="PS50305"/>
    </source>
</evidence>